<dbReference type="AlphaFoldDB" id="A0A8J9X591"/>
<sequence length="104" mass="11363">SSPKPILSPRQPSQKEEGCVTVFIGNLAWDVDEDTIKQSFADCGEISQVRFATDRETGDFKGFGHIEFVATESTDKAIEMAGTEILGRPVRVDFANDKRNSAPG</sequence>
<dbReference type="SMART" id="SM00360">
    <property type="entry name" value="RRM"/>
    <property type="match status" value="1"/>
</dbReference>
<feature type="domain" description="RRM" evidence="3">
    <location>
        <begin position="20"/>
        <end position="97"/>
    </location>
</feature>
<proteinExistence type="predicted"/>
<dbReference type="InterPro" id="IPR034362">
    <property type="entry name" value="PHIP1_RRM2"/>
</dbReference>
<dbReference type="SUPFAM" id="SSF54928">
    <property type="entry name" value="RNA-binding domain, RBD"/>
    <property type="match status" value="1"/>
</dbReference>
<feature type="non-terminal residue" evidence="4">
    <location>
        <position position="1"/>
    </location>
</feature>
<evidence type="ECO:0000313" key="4">
    <source>
        <dbReference type="EMBL" id="CAG9285773.1"/>
    </source>
</evidence>
<dbReference type="InterPro" id="IPR035979">
    <property type="entry name" value="RBD_domain_sf"/>
</dbReference>
<organism evidence="4">
    <name type="scientific">Phaeodactylum tricornutum</name>
    <name type="common">Diatom</name>
    <dbReference type="NCBI Taxonomy" id="2850"/>
    <lineage>
        <taxon>Eukaryota</taxon>
        <taxon>Sar</taxon>
        <taxon>Stramenopiles</taxon>
        <taxon>Ochrophyta</taxon>
        <taxon>Bacillariophyta</taxon>
        <taxon>Bacillariophyceae</taxon>
        <taxon>Bacillariophycidae</taxon>
        <taxon>Naviculales</taxon>
        <taxon>Phaeodactylaceae</taxon>
        <taxon>Phaeodactylum</taxon>
    </lineage>
</organism>
<dbReference type="GO" id="GO:0003723">
    <property type="term" value="F:RNA binding"/>
    <property type="evidence" value="ECO:0007669"/>
    <property type="project" value="UniProtKB-UniRule"/>
</dbReference>
<dbReference type="PROSITE" id="PS50102">
    <property type="entry name" value="RRM"/>
    <property type="match status" value="1"/>
</dbReference>
<evidence type="ECO:0000256" key="2">
    <source>
        <dbReference type="PROSITE-ProRule" id="PRU00176"/>
    </source>
</evidence>
<dbReference type="Gene3D" id="3.30.70.330">
    <property type="match status" value="1"/>
</dbReference>
<dbReference type="PANTHER" id="PTHR23236:SF11">
    <property type="entry name" value="EUKARYOTIC TRANSLATION INITIATION FACTOR 4H"/>
    <property type="match status" value="1"/>
</dbReference>
<keyword evidence="1 2" id="KW-0694">RNA-binding</keyword>
<evidence type="ECO:0000256" key="1">
    <source>
        <dbReference type="ARBA" id="ARBA00022884"/>
    </source>
</evidence>
<dbReference type="EMBL" id="OU594961">
    <property type="protein sequence ID" value="CAG9285773.1"/>
    <property type="molecule type" value="Genomic_DNA"/>
</dbReference>
<name>A0A8J9X591_PHATR</name>
<protein>
    <recommendedName>
        <fullName evidence="3">RRM domain-containing protein</fullName>
    </recommendedName>
</protein>
<dbReference type="Proteomes" id="UP000836788">
    <property type="component" value="Chromosome 20"/>
</dbReference>
<dbReference type="CDD" id="cd12272">
    <property type="entry name" value="RRM2_PHIP1"/>
    <property type="match status" value="1"/>
</dbReference>
<gene>
    <name evidence="4" type="ORF">PTTT1_LOCUS30152</name>
</gene>
<reference evidence="4" key="1">
    <citation type="submission" date="2022-02" db="EMBL/GenBank/DDBJ databases">
        <authorList>
            <person name="Giguere J D."/>
        </authorList>
    </citation>
    <scope>NUCLEOTIDE SEQUENCE</scope>
    <source>
        <strain evidence="4">CCAP 1055/1</strain>
    </source>
</reference>
<evidence type="ECO:0000259" key="3">
    <source>
        <dbReference type="PROSITE" id="PS50102"/>
    </source>
</evidence>
<feature type="non-terminal residue" evidence="4">
    <location>
        <position position="104"/>
    </location>
</feature>
<dbReference type="InterPro" id="IPR012677">
    <property type="entry name" value="Nucleotide-bd_a/b_plait_sf"/>
</dbReference>
<dbReference type="Pfam" id="PF00076">
    <property type="entry name" value="RRM_1"/>
    <property type="match status" value="1"/>
</dbReference>
<dbReference type="PANTHER" id="PTHR23236">
    <property type="entry name" value="EUKARYOTIC TRANSLATION INITIATION FACTOR 4B/4H"/>
    <property type="match status" value="1"/>
</dbReference>
<dbReference type="InterPro" id="IPR000504">
    <property type="entry name" value="RRM_dom"/>
</dbReference>
<accession>A0A8J9X591</accession>